<dbReference type="PROSITE" id="PS00154">
    <property type="entry name" value="ATPASE_E1_E2"/>
    <property type="match status" value="1"/>
</dbReference>
<feature type="transmembrane region" description="Helical" evidence="13">
    <location>
        <begin position="242"/>
        <end position="260"/>
    </location>
</feature>
<dbReference type="SUPFAM" id="SSF56784">
    <property type="entry name" value="HAD-like"/>
    <property type="match status" value="1"/>
</dbReference>
<dbReference type="RefSeq" id="WP_110460741.1">
    <property type="nucleotide sequence ID" value="NZ_QKMR01000003.1"/>
</dbReference>
<feature type="transmembrane region" description="Helical" evidence="13">
    <location>
        <begin position="78"/>
        <end position="94"/>
    </location>
</feature>
<keyword evidence="7" id="KW-0067">ATP-binding</keyword>
<evidence type="ECO:0000256" key="4">
    <source>
        <dbReference type="ARBA" id="ARBA00022553"/>
    </source>
</evidence>
<dbReference type="SUPFAM" id="SSF81653">
    <property type="entry name" value="Calcium ATPase, transduction domain A"/>
    <property type="match status" value="1"/>
</dbReference>
<dbReference type="InterPro" id="IPR008250">
    <property type="entry name" value="ATPase_P-typ_transduc_dom_A_sf"/>
</dbReference>
<evidence type="ECO:0000256" key="3">
    <source>
        <dbReference type="ARBA" id="ARBA00022475"/>
    </source>
</evidence>
<evidence type="ECO:0000256" key="1">
    <source>
        <dbReference type="ARBA" id="ARBA00004651"/>
    </source>
</evidence>
<dbReference type="Gene3D" id="2.70.150.10">
    <property type="entry name" value="Calcium-transporting ATPase, cytoplasmic transduction domain A"/>
    <property type="match status" value="1"/>
</dbReference>
<dbReference type="Gene3D" id="3.40.1110.10">
    <property type="entry name" value="Calcium-transporting ATPase, cytoplasmic domain N"/>
    <property type="match status" value="1"/>
</dbReference>
<dbReference type="InterPro" id="IPR023299">
    <property type="entry name" value="ATPase_P-typ_cyto_dom_N"/>
</dbReference>
<evidence type="ECO:0000256" key="13">
    <source>
        <dbReference type="SAM" id="Phobius"/>
    </source>
</evidence>
<dbReference type="InterPro" id="IPR004014">
    <property type="entry name" value="ATPase_P-typ_cation-transptr_N"/>
</dbReference>
<dbReference type="FunFam" id="1.20.1110.10:FF:000065">
    <property type="entry name" value="Sarcoplasmic/endoplasmic reticulum calcium ATPase 1"/>
    <property type="match status" value="1"/>
</dbReference>
<dbReference type="Pfam" id="PF13246">
    <property type="entry name" value="Cation_ATPase"/>
    <property type="match status" value="1"/>
</dbReference>
<evidence type="ECO:0000256" key="2">
    <source>
        <dbReference type="ARBA" id="ARBA00005675"/>
    </source>
</evidence>
<dbReference type="InterPro" id="IPR023298">
    <property type="entry name" value="ATPase_P-typ_TM_dom_sf"/>
</dbReference>
<keyword evidence="16" id="KW-1185">Reference proteome</keyword>
<keyword evidence="10 13" id="KW-1133">Transmembrane helix</keyword>
<dbReference type="InterPro" id="IPR023214">
    <property type="entry name" value="HAD_sf"/>
</dbReference>
<keyword evidence="3" id="KW-1003">Cell membrane</keyword>
<dbReference type="NCBIfam" id="TIGR01494">
    <property type="entry name" value="ATPase_P-type"/>
    <property type="match status" value="3"/>
</dbReference>
<dbReference type="GO" id="GO:0016887">
    <property type="term" value="F:ATP hydrolysis activity"/>
    <property type="evidence" value="ECO:0007669"/>
    <property type="project" value="InterPro"/>
</dbReference>
<dbReference type="FunFam" id="2.70.150.10:FF:000160">
    <property type="entry name" value="Sarcoplasmic/endoplasmic reticulum calcium ATPase 1"/>
    <property type="match status" value="1"/>
</dbReference>
<dbReference type="GO" id="GO:0005886">
    <property type="term" value="C:plasma membrane"/>
    <property type="evidence" value="ECO:0007669"/>
    <property type="project" value="UniProtKB-SubCell"/>
</dbReference>
<dbReference type="AlphaFoldDB" id="A0A318XQH9"/>
<dbReference type="Pfam" id="PF00689">
    <property type="entry name" value="Cation_ATPase_C"/>
    <property type="match status" value="1"/>
</dbReference>
<dbReference type="PRINTS" id="PR00120">
    <property type="entry name" value="HATPASE"/>
</dbReference>
<dbReference type="GO" id="GO:0005524">
    <property type="term" value="F:ATP binding"/>
    <property type="evidence" value="ECO:0007669"/>
    <property type="project" value="UniProtKB-KW"/>
</dbReference>
<proteinExistence type="inferred from homology"/>
<evidence type="ECO:0000256" key="12">
    <source>
        <dbReference type="ARBA" id="ARBA00048694"/>
    </source>
</evidence>
<accession>A0A318XQH9</accession>
<feature type="transmembrane region" description="Helical" evidence="13">
    <location>
        <begin position="266"/>
        <end position="294"/>
    </location>
</feature>
<evidence type="ECO:0000259" key="14">
    <source>
        <dbReference type="SMART" id="SM00831"/>
    </source>
</evidence>
<dbReference type="Gene3D" id="3.40.50.1000">
    <property type="entry name" value="HAD superfamily/HAD-like"/>
    <property type="match status" value="1"/>
</dbReference>
<dbReference type="InterPro" id="IPR036412">
    <property type="entry name" value="HAD-like_sf"/>
</dbReference>
<evidence type="ECO:0000256" key="8">
    <source>
        <dbReference type="ARBA" id="ARBA00022842"/>
    </source>
</evidence>
<dbReference type="PRINTS" id="PR00119">
    <property type="entry name" value="CATATPASE"/>
</dbReference>
<dbReference type="SFLD" id="SFLDS00003">
    <property type="entry name" value="Haloacid_Dehalogenase"/>
    <property type="match status" value="1"/>
</dbReference>
<keyword evidence="11 13" id="KW-0472">Membrane</keyword>
<evidence type="ECO:0000256" key="7">
    <source>
        <dbReference type="ARBA" id="ARBA00022840"/>
    </source>
</evidence>
<feature type="transmembrane region" description="Helical" evidence="13">
    <location>
        <begin position="849"/>
        <end position="868"/>
    </location>
</feature>
<reference evidence="15 16" key="1">
    <citation type="submission" date="2018-06" db="EMBL/GenBank/DDBJ databases">
        <title>Genomic Encyclopedia of Type Strains, Phase I: the one thousand microbial genomes (KMG-I) project.</title>
        <authorList>
            <person name="Kyrpides N."/>
        </authorList>
    </citation>
    <scope>NUCLEOTIDE SEQUENCE [LARGE SCALE GENOMIC DNA]</scope>
    <source>
        <strain evidence="15 16">DSM 19573</strain>
    </source>
</reference>
<dbReference type="InterPro" id="IPR059000">
    <property type="entry name" value="ATPase_P-type_domA"/>
</dbReference>
<evidence type="ECO:0000256" key="5">
    <source>
        <dbReference type="ARBA" id="ARBA00022692"/>
    </source>
</evidence>
<dbReference type="InterPro" id="IPR018303">
    <property type="entry name" value="ATPase_P-typ_P_site"/>
</dbReference>
<comment type="caution">
    <text evidence="15">The sequence shown here is derived from an EMBL/GenBank/DDBJ whole genome shotgun (WGS) entry which is preliminary data.</text>
</comment>
<comment type="subcellular location">
    <subcellularLocation>
        <location evidence="1">Cell membrane</location>
        <topology evidence="1">Multi-pass membrane protein</topology>
    </subcellularLocation>
</comment>
<evidence type="ECO:0000256" key="6">
    <source>
        <dbReference type="ARBA" id="ARBA00022741"/>
    </source>
</evidence>
<dbReference type="InterPro" id="IPR001757">
    <property type="entry name" value="P_typ_ATPase"/>
</dbReference>
<comment type="similarity">
    <text evidence="2">Belongs to the cation transport ATPase (P-type) (TC 3.A.3) family. Type IIA subfamily.</text>
</comment>
<dbReference type="SFLD" id="SFLDG00002">
    <property type="entry name" value="C1.7:_P-type_atpase_like"/>
    <property type="match status" value="1"/>
</dbReference>
<dbReference type="SUPFAM" id="SSF81660">
    <property type="entry name" value="Metal cation-transporting ATPase, ATP-binding domain N"/>
    <property type="match status" value="1"/>
</dbReference>
<dbReference type="EMBL" id="QKMR01000003">
    <property type="protein sequence ID" value="PYG89445.1"/>
    <property type="molecule type" value="Genomic_DNA"/>
</dbReference>
<dbReference type="InterPro" id="IPR044492">
    <property type="entry name" value="P_typ_ATPase_HD_dom"/>
</dbReference>
<evidence type="ECO:0000256" key="11">
    <source>
        <dbReference type="ARBA" id="ARBA00023136"/>
    </source>
</evidence>
<evidence type="ECO:0000256" key="9">
    <source>
        <dbReference type="ARBA" id="ARBA00022967"/>
    </source>
</evidence>
<dbReference type="Pfam" id="PF00690">
    <property type="entry name" value="Cation_ATPase_N"/>
    <property type="match status" value="1"/>
</dbReference>
<evidence type="ECO:0000256" key="10">
    <source>
        <dbReference type="ARBA" id="ARBA00022989"/>
    </source>
</evidence>
<dbReference type="SMART" id="SM00831">
    <property type="entry name" value="Cation_ATPase_N"/>
    <property type="match status" value="1"/>
</dbReference>
<dbReference type="InterPro" id="IPR006068">
    <property type="entry name" value="ATPase_P-typ_cation-transptr_C"/>
</dbReference>
<feature type="transmembrane region" description="Helical" evidence="13">
    <location>
        <begin position="49"/>
        <end position="72"/>
    </location>
</feature>
<dbReference type="OrthoDB" id="9760364at2"/>
<evidence type="ECO:0000313" key="15">
    <source>
        <dbReference type="EMBL" id="PYG89445.1"/>
    </source>
</evidence>
<dbReference type="SFLD" id="SFLDF00027">
    <property type="entry name" value="p-type_atpase"/>
    <property type="match status" value="1"/>
</dbReference>
<sequence>MSIAESELNFAKPDNMLTIGLTDNEAKKKLQKHGLNILAERKKISPLKILFRQFTDVMIVILLMATVISGFMGDTTEAVTIIAIVIVNAILGFVQEFRTEKTMEALKSLAAPYAKVIRNELQISIPAEEIVPGDVLVIEAGDRIAADAAVFECSSLSVDESLLTGESVPVEKHSLKVKNSYINSYDKKTSVYMGTVATGGRAKAVVYATGMSTEMGNIADMIQNIEEDETPLQRRLAHLGKIIAIGCLAICTIVSITGILRGEKLLTMLLAGISLAVAAIPEGLPAIVTISLALGVQRMLKRNALIRKLPAVETLGCASIICSDKTGTLTENKMTVRKIYASGCELDVTGNGYNTEGSFLMGNKPADPIKTEGIKMALEIGAMCNNSVISSLQSNNPAMGKIKSLFSKQQPDTKITGDPTEIALTIAAAKAGITQGHLNSCYKRLDELPFDSDRKCMSVICKKSSGEIFVFTKGAPDMIIDKCSRIMTSKGIINLDAGARRTVTRINDGMANKALRVMGLAYKRLETGTYRTESKNIEKDLIFVGLMGMIDPPRREAVVAVQKCRLAGIKPVMITGDHKLTAAAIAKELNIYCDGDKVLTGAELDRMNEEQLSEVAGSVSVYARVSPKHKLMIVRVLKKLGHIVAMTGDGVNDAPAVKEADIGVSMGITGTDVTKEASSMVLLDDNFATLVAAVEEGRVIYNNIRKFIRYMLACNLGEVLTMFLGILMMLPMPLLPIQILWVNLATDGLPAIALGLDPPEKDIMMRPPRGTKDNIFSHGLLKLIVSRGVFIGLSTLGVFVSILYFLNNVELARTGAFMTLVITQLIHVFECKSETKNIFEISFFDNMPLVMSVLCSVVMILAVVYVPVLQGVFETAALGMSEWFLIIGFSLIVPILSSMIGTGRKIKRQ</sequence>
<dbReference type="Proteomes" id="UP000248132">
    <property type="component" value="Unassembled WGS sequence"/>
</dbReference>
<keyword evidence="8" id="KW-0460">Magnesium</keyword>
<keyword evidence="6" id="KW-0547">Nucleotide-binding</keyword>
<dbReference type="FunFam" id="3.40.50.1000:FF:000028">
    <property type="entry name" value="Calcium-transporting P-type ATPase, putative"/>
    <property type="match status" value="1"/>
</dbReference>
<evidence type="ECO:0000313" key="16">
    <source>
        <dbReference type="Proteomes" id="UP000248132"/>
    </source>
</evidence>
<dbReference type="Pfam" id="PF00122">
    <property type="entry name" value="E1-E2_ATPase"/>
    <property type="match status" value="1"/>
</dbReference>
<dbReference type="PANTHER" id="PTHR43294">
    <property type="entry name" value="SODIUM/POTASSIUM-TRANSPORTING ATPASE SUBUNIT ALPHA"/>
    <property type="match status" value="1"/>
</dbReference>
<protein>
    <submittedName>
        <fullName evidence="15">Ca2+-transporting ATPase</fullName>
    </submittedName>
</protein>
<keyword evidence="5 13" id="KW-0812">Transmembrane</keyword>
<dbReference type="Gene3D" id="1.20.1110.10">
    <property type="entry name" value="Calcium-transporting ATPase, transmembrane domain"/>
    <property type="match status" value="1"/>
</dbReference>
<dbReference type="PANTHER" id="PTHR43294:SF21">
    <property type="entry name" value="CATION TRANSPORTING ATPASE"/>
    <property type="match status" value="1"/>
</dbReference>
<dbReference type="InterPro" id="IPR050510">
    <property type="entry name" value="Cation_transp_ATPase_P-type"/>
</dbReference>
<feature type="domain" description="Cation-transporting P-type ATPase N-terminal" evidence="14">
    <location>
        <begin position="13"/>
        <end position="74"/>
    </location>
</feature>
<comment type="catalytic activity">
    <reaction evidence="12">
        <text>Ca(2+)(in) + ATP + H2O = Ca(2+)(out) + ADP + phosphate + H(+)</text>
        <dbReference type="Rhea" id="RHEA:18105"/>
        <dbReference type="ChEBI" id="CHEBI:15377"/>
        <dbReference type="ChEBI" id="CHEBI:15378"/>
        <dbReference type="ChEBI" id="CHEBI:29108"/>
        <dbReference type="ChEBI" id="CHEBI:30616"/>
        <dbReference type="ChEBI" id="CHEBI:43474"/>
        <dbReference type="ChEBI" id="CHEBI:456216"/>
        <dbReference type="EC" id="7.2.2.10"/>
    </reaction>
</comment>
<keyword evidence="4" id="KW-0597">Phosphoprotein</keyword>
<dbReference type="GO" id="GO:0005388">
    <property type="term" value="F:P-type calcium transporter activity"/>
    <property type="evidence" value="ECO:0007669"/>
    <property type="project" value="UniProtKB-EC"/>
</dbReference>
<gene>
    <name evidence="15" type="ORF">LY28_00664</name>
</gene>
<feature type="transmembrane region" description="Helical" evidence="13">
    <location>
        <begin position="883"/>
        <end position="903"/>
    </location>
</feature>
<organism evidence="15 16">
    <name type="scientific">Ruminiclostridium sufflavum DSM 19573</name>
    <dbReference type="NCBI Taxonomy" id="1121337"/>
    <lineage>
        <taxon>Bacteria</taxon>
        <taxon>Bacillati</taxon>
        <taxon>Bacillota</taxon>
        <taxon>Clostridia</taxon>
        <taxon>Eubacteriales</taxon>
        <taxon>Oscillospiraceae</taxon>
        <taxon>Ruminiclostridium</taxon>
    </lineage>
</organism>
<feature type="transmembrane region" description="Helical" evidence="13">
    <location>
        <begin position="784"/>
        <end position="805"/>
    </location>
</feature>
<dbReference type="SUPFAM" id="SSF81665">
    <property type="entry name" value="Calcium ATPase, transmembrane domain M"/>
    <property type="match status" value="1"/>
</dbReference>
<name>A0A318XQH9_9FIRM</name>
<keyword evidence="9" id="KW-1278">Translocase</keyword>